<keyword evidence="2" id="KW-1133">Transmembrane helix</keyword>
<evidence type="ECO:0000313" key="6">
    <source>
        <dbReference type="Proteomes" id="UP000216013"/>
    </source>
</evidence>
<dbReference type="InterPro" id="IPR012338">
    <property type="entry name" value="Beta-lactam/transpept-like"/>
</dbReference>
<protein>
    <recommendedName>
        <fullName evidence="7">BlaR1 family beta-lactam sensor/signal transducer</fullName>
    </recommendedName>
</protein>
<feature type="domain" description="Penicillin-binding protein transpeptidase" evidence="3">
    <location>
        <begin position="385"/>
        <end position="594"/>
    </location>
</feature>
<comment type="similarity">
    <text evidence="1">Belongs to the peptidase M56 family.</text>
</comment>
<evidence type="ECO:0008006" key="7">
    <source>
        <dbReference type="Google" id="ProtNLM"/>
    </source>
</evidence>
<feature type="transmembrane region" description="Helical" evidence="2">
    <location>
        <begin position="330"/>
        <end position="351"/>
    </location>
</feature>
<dbReference type="EMBL" id="NPBV01000002">
    <property type="protein sequence ID" value="PAD22846.1"/>
    <property type="molecule type" value="Genomic_DNA"/>
</dbReference>
<dbReference type="InterPro" id="IPR052173">
    <property type="entry name" value="Beta-lactam_resp_regulator"/>
</dbReference>
<keyword evidence="2" id="KW-0472">Membrane</keyword>
<dbReference type="AlphaFoldDB" id="A0A268AFE7"/>
<evidence type="ECO:0000259" key="3">
    <source>
        <dbReference type="Pfam" id="PF00905"/>
    </source>
</evidence>
<feature type="transmembrane region" description="Helical" evidence="2">
    <location>
        <begin position="230"/>
        <end position="251"/>
    </location>
</feature>
<dbReference type="CDD" id="cd07341">
    <property type="entry name" value="M56_BlaR1_MecR1_like"/>
    <property type="match status" value="1"/>
</dbReference>
<accession>A0A268AFE7</accession>
<proteinExistence type="inferred from homology"/>
<dbReference type="Gene3D" id="3.40.710.10">
    <property type="entry name" value="DD-peptidase/beta-lactamase superfamily"/>
    <property type="match status" value="1"/>
</dbReference>
<dbReference type="Proteomes" id="UP000216013">
    <property type="component" value="Unassembled WGS sequence"/>
</dbReference>
<dbReference type="Pfam" id="PF05569">
    <property type="entry name" value="Peptidase_M56"/>
    <property type="match status" value="1"/>
</dbReference>
<dbReference type="GO" id="GO:0008658">
    <property type="term" value="F:penicillin binding"/>
    <property type="evidence" value="ECO:0007669"/>
    <property type="project" value="InterPro"/>
</dbReference>
<comment type="caution">
    <text evidence="5">The sequence shown here is derived from an EMBL/GenBank/DDBJ whole genome shotgun (WGS) entry which is preliminary data.</text>
</comment>
<feature type="transmembrane region" description="Helical" evidence="2">
    <location>
        <begin position="21"/>
        <end position="41"/>
    </location>
</feature>
<dbReference type="Pfam" id="PF00905">
    <property type="entry name" value="Transpeptidase"/>
    <property type="match status" value="1"/>
</dbReference>
<dbReference type="PANTHER" id="PTHR34978">
    <property type="entry name" value="POSSIBLE SENSOR-TRANSDUCER PROTEIN BLAR"/>
    <property type="match status" value="1"/>
</dbReference>
<organism evidence="5 6">
    <name type="scientific">Terribacillus saccharophilus</name>
    <dbReference type="NCBI Taxonomy" id="361277"/>
    <lineage>
        <taxon>Bacteria</taxon>
        <taxon>Bacillati</taxon>
        <taxon>Bacillota</taxon>
        <taxon>Bacilli</taxon>
        <taxon>Bacillales</taxon>
        <taxon>Bacillaceae</taxon>
        <taxon>Terribacillus</taxon>
    </lineage>
</organism>
<dbReference type="InterPro" id="IPR008756">
    <property type="entry name" value="Peptidase_M56"/>
</dbReference>
<dbReference type="SUPFAM" id="SSF56601">
    <property type="entry name" value="beta-lactamase/transpeptidase-like"/>
    <property type="match status" value="1"/>
</dbReference>
<feature type="domain" description="Peptidase M56" evidence="4">
    <location>
        <begin position="26"/>
        <end position="316"/>
    </location>
</feature>
<keyword evidence="2" id="KW-0812">Transmembrane</keyword>
<evidence type="ECO:0000313" key="5">
    <source>
        <dbReference type="EMBL" id="PAD22846.1"/>
    </source>
</evidence>
<name>A0A268AFE7_9BACI</name>
<reference evidence="5 6" key="1">
    <citation type="submission" date="2017-07" db="EMBL/GenBank/DDBJ databases">
        <title>Isolation and whole genome analysis of endospore-forming bacteria from heroin.</title>
        <authorList>
            <person name="Kalinowski J."/>
            <person name="Ahrens B."/>
            <person name="Al-Dilaimi A."/>
            <person name="Winkler A."/>
            <person name="Wibberg D."/>
            <person name="Schleenbecker U."/>
            <person name="Ruckert C."/>
            <person name="Wolfel R."/>
            <person name="Grass G."/>
        </authorList>
    </citation>
    <scope>NUCLEOTIDE SEQUENCE [LARGE SCALE GENOMIC DNA]</scope>
    <source>
        <strain evidence="5 6">7528</strain>
    </source>
</reference>
<dbReference type="InterPro" id="IPR001460">
    <property type="entry name" value="PCN-bd_Tpept"/>
</dbReference>
<evidence type="ECO:0000259" key="4">
    <source>
        <dbReference type="Pfam" id="PF05569"/>
    </source>
</evidence>
<evidence type="ECO:0000256" key="2">
    <source>
        <dbReference type="SAM" id="Phobius"/>
    </source>
</evidence>
<gene>
    <name evidence="5" type="ORF">CHH64_03820</name>
</gene>
<dbReference type="PANTHER" id="PTHR34978:SF3">
    <property type="entry name" value="SLR0241 PROTEIN"/>
    <property type="match status" value="1"/>
</dbReference>
<feature type="transmembrane region" description="Helical" evidence="2">
    <location>
        <begin position="53"/>
        <end position="72"/>
    </location>
</feature>
<sequence length="601" mass="68449">MTVNCTIQIIKIGEGRARMTFVQLLLAMTLASVTVGIILFIRRFLNSQLAPAWRYYLWFFLLGTLFLPFLPLKRLSMKQPTSFTNTDKSDVGSVASSDTTETGWINDFGNSVTRIDGSSLDQLTSGLWIAGVAVSVSAVLFTQMKVMHLVNKAEVIKDEKVIELFQKCKMELNIRKQINLKQSADVSAPFIFGLFRACVVLPIESGSSSKEMKHILLHELHHYKSRHVHWNYLFLLGGIIHWFNPFVRYALKEMRLDREIACDAAVLRCLTDEKEKTDYGRTILHFAEKSRWSMVDQHTTSIRSTKQHLKKRLIHIMSGRLTAKRLHVKSLAIFTVMGLIVAFQVPAYAAVLTDEQYTIGRKNIAEANVSTYLKGDNSSFVLYSMKQDKYYIHNKKQSIKRVSPNSTYKIYSALTALEAGVMKPVSTDMEWDGSNYEYESWNASQDLQSAMQYSVTWYFQNVDRQVGKQTIKRMLSEYHYGNEDVSGKMEDFWLESTLKISTFEQVELLHNLYENKFNANSKNIEAVKASIKLERKDGAVLYGKTGTGIVNGKAANGWFIGFVETKMDTYFFATNIRDGDATGSKAADITLRILNEKGIYQ</sequence>
<dbReference type="NCBIfam" id="NF000326">
    <property type="entry name" value="blaR1_generic"/>
    <property type="match status" value="1"/>
</dbReference>
<evidence type="ECO:0000256" key="1">
    <source>
        <dbReference type="ARBA" id="ARBA00011075"/>
    </source>
</evidence>